<dbReference type="EMBL" id="CAAALY010096741">
    <property type="protein sequence ID" value="VEL28670.1"/>
    <property type="molecule type" value="Genomic_DNA"/>
</dbReference>
<reference evidence="1" key="1">
    <citation type="submission" date="2018-11" db="EMBL/GenBank/DDBJ databases">
        <authorList>
            <consortium name="Pathogen Informatics"/>
        </authorList>
    </citation>
    <scope>NUCLEOTIDE SEQUENCE</scope>
</reference>
<organism evidence="1 2">
    <name type="scientific">Protopolystoma xenopodis</name>
    <dbReference type="NCBI Taxonomy" id="117903"/>
    <lineage>
        <taxon>Eukaryota</taxon>
        <taxon>Metazoa</taxon>
        <taxon>Spiralia</taxon>
        <taxon>Lophotrochozoa</taxon>
        <taxon>Platyhelminthes</taxon>
        <taxon>Monogenea</taxon>
        <taxon>Polyopisthocotylea</taxon>
        <taxon>Polystomatidea</taxon>
        <taxon>Polystomatidae</taxon>
        <taxon>Protopolystoma</taxon>
    </lineage>
</organism>
<proteinExistence type="predicted"/>
<dbReference type="AlphaFoldDB" id="A0A3S5CQR8"/>
<comment type="caution">
    <text evidence="1">The sequence shown here is derived from an EMBL/GenBank/DDBJ whole genome shotgun (WGS) entry which is preliminary data.</text>
</comment>
<gene>
    <name evidence="1" type="ORF">PXEA_LOCUS22110</name>
</gene>
<protein>
    <submittedName>
        <fullName evidence="1">Uncharacterized protein</fullName>
    </submittedName>
</protein>
<accession>A0A3S5CQR8</accession>
<keyword evidence="2" id="KW-1185">Reference proteome</keyword>
<name>A0A3S5CQR8_9PLAT</name>
<sequence length="55" mass="6007">MGSDCVAWMLKCSPLYVNLQIPSPNAASYGAVEEAQERNQVCEVTALRDSLGNEF</sequence>
<dbReference type="Proteomes" id="UP000784294">
    <property type="component" value="Unassembled WGS sequence"/>
</dbReference>
<evidence type="ECO:0000313" key="1">
    <source>
        <dbReference type="EMBL" id="VEL28670.1"/>
    </source>
</evidence>
<evidence type="ECO:0000313" key="2">
    <source>
        <dbReference type="Proteomes" id="UP000784294"/>
    </source>
</evidence>